<comment type="subcellular location">
    <subcellularLocation>
        <location evidence="9">Cytoplasm</location>
    </subcellularLocation>
</comment>
<comment type="subunit">
    <text evidence="1 9">Monomer.</text>
</comment>
<dbReference type="PANTHER" id="PTHR10890:SF3">
    <property type="entry name" value="CYSTEINE--TRNA LIGASE, CYTOPLASMIC"/>
    <property type="match status" value="1"/>
</dbReference>
<dbReference type="InterPro" id="IPR024909">
    <property type="entry name" value="Cys-tRNA/MSH_ligase"/>
</dbReference>
<evidence type="ECO:0000256" key="2">
    <source>
        <dbReference type="ARBA" id="ARBA00022598"/>
    </source>
</evidence>
<keyword evidence="5 9" id="KW-0862">Zinc</keyword>
<accession>A0ABS5QNK7</accession>
<dbReference type="InterPro" id="IPR015803">
    <property type="entry name" value="Cys-tRNA-ligase"/>
</dbReference>
<dbReference type="NCBIfam" id="TIGR00435">
    <property type="entry name" value="cysS"/>
    <property type="match status" value="1"/>
</dbReference>
<dbReference type="EMBL" id="JAEDAM010000101">
    <property type="protein sequence ID" value="MBS8122514.1"/>
    <property type="molecule type" value="Genomic_DNA"/>
</dbReference>
<dbReference type="SUPFAM" id="SSF52374">
    <property type="entry name" value="Nucleotidylyl transferase"/>
    <property type="match status" value="1"/>
</dbReference>
<dbReference type="SUPFAM" id="SSF47323">
    <property type="entry name" value="Anticodon-binding domain of a subclass of class I aminoacyl-tRNA synthetases"/>
    <property type="match status" value="1"/>
</dbReference>
<proteinExistence type="inferred from homology"/>
<evidence type="ECO:0000256" key="1">
    <source>
        <dbReference type="ARBA" id="ARBA00011245"/>
    </source>
</evidence>
<evidence type="ECO:0000256" key="6">
    <source>
        <dbReference type="ARBA" id="ARBA00022840"/>
    </source>
</evidence>
<keyword evidence="3 9" id="KW-0479">Metal-binding</keyword>
<reference evidence="11 12" key="1">
    <citation type="journal article" date="2021" name="Nat. Commun.">
        <title>Reductive evolution and unique predatory mode in the CPR bacterium Vampirococcus lugosii.</title>
        <authorList>
            <person name="Moreira D."/>
            <person name="Zivanovic Y."/>
            <person name="Lopez-Archilla A.I."/>
            <person name="Iniesto M."/>
            <person name="Lopez-Garcia P."/>
        </authorList>
    </citation>
    <scope>NUCLEOTIDE SEQUENCE [LARGE SCALE GENOMIC DNA]</scope>
    <source>
        <strain evidence="11">Chiprana</strain>
    </source>
</reference>
<protein>
    <recommendedName>
        <fullName evidence="9">Cysteine--tRNA ligase</fullName>
        <ecNumber evidence="9">6.1.1.16</ecNumber>
    </recommendedName>
    <alternativeName>
        <fullName evidence="9">Cysteinyl-tRNA synthetase</fullName>
        <shortName evidence="9">CysRS</shortName>
    </alternativeName>
</protein>
<dbReference type="HAMAP" id="MF_00041">
    <property type="entry name" value="Cys_tRNA_synth"/>
    <property type="match status" value="1"/>
</dbReference>
<feature type="binding site" evidence="9">
    <location>
        <position position="259"/>
    </location>
    <ligand>
        <name>Zn(2+)</name>
        <dbReference type="ChEBI" id="CHEBI:29105"/>
    </ligand>
</feature>
<keyword evidence="2 9" id="KW-0436">Ligase</keyword>
<evidence type="ECO:0000256" key="8">
    <source>
        <dbReference type="ARBA" id="ARBA00023146"/>
    </source>
</evidence>
<feature type="binding site" evidence="9">
    <location>
        <position position="292"/>
    </location>
    <ligand>
        <name>ATP</name>
        <dbReference type="ChEBI" id="CHEBI:30616"/>
    </ligand>
</feature>
<dbReference type="Proteomes" id="UP000680365">
    <property type="component" value="Unassembled WGS sequence"/>
</dbReference>
<gene>
    <name evidence="9" type="primary">cysS</name>
    <name evidence="11" type="ORF">VAMP_31433n116</name>
</gene>
<comment type="cofactor">
    <cofactor evidence="9">
        <name>Zn(2+)</name>
        <dbReference type="ChEBI" id="CHEBI:29105"/>
    </cofactor>
    <text evidence="9">Binds 1 zinc ion per subunit.</text>
</comment>
<dbReference type="InterPro" id="IPR014729">
    <property type="entry name" value="Rossmann-like_a/b/a_fold"/>
</dbReference>
<dbReference type="RefSeq" id="WP_213349943.1">
    <property type="nucleotide sequence ID" value="NZ_JAEDAM010000101.1"/>
</dbReference>
<dbReference type="Pfam" id="PF01406">
    <property type="entry name" value="tRNA-synt_1e"/>
    <property type="match status" value="1"/>
</dbReference>
<dbReference type="PRINTS" id="PR00983">
    <property type="entry name" value="TRNASYNTHCYS"/>
</dbReference>
<evidence type="ECO:0000256" key="9">
    <source>
        <dbReference type="HAMAP-Rule" id="MF_00041"/>
    </source>
</evidence>
<feature type="domain" description="tRNA synthetases class I catalytic" evidence="10">
    <location>
        <begin position="22"/>
        <end position="336"/>
    </location>
</feature>
<evidence type="ECO:0000256" key="3">
    <source>
        <dbReference type="ARBA" id="ARBA00022723"/>
    </source>
</evidence>
<evidence type="ECO:0000256" key="5">
    <source>
        <dbReference type="ARBA" id="ARBA00022833"/>
    </source>
</evidence>
<keyword evidence="12" id="KW-1185">Reference proteome</keyword>
<dbReference type="EC" id="6.1.1.16" evidence="9"/>
<sequence length="494" mass="57793">MNLYIYNTLTREKEKFIPFFDEGKKDFVGIYTCGPTVYSDPHFGNLRAFVFAGLLGDIIRNILNYPLKHVVNITDVGHLTDDADSGQDKMEKGAIREGLTAWDIAKKYEKNFINYINKLELNFDFFPKATDYIQEQIDLIKSLEEKGFVYKINNDGMYMDTSKIDDYGKLMGENYEKHILGIESGARISNDNKKNITDFALWKFSKRGEKRHMERNSPWGLGFPGWHIECSAMSKAILGKNFDIHTGGIDHITTHHTNEIAQSECSFVSDKPWVKYWMHSQFLNFDGKKLSKSSGDTLSIPDLEKKGYTVYDLRYFYFTAQYRNSLKFNWDAIHKAYITKRNLVNKLWANPRSTSVQMSTGDIKEIEKNLQTKEAKIFLKNILNCLLDDLNTPRLLSILNKDVDKLNVESLNLFAWFDLNIFKFGLFKDLINKKENLDKMPIPYFITQIAQERRKAKLERDYKKADEFRNKLSEQGYFVKDYKDTYIVYHKLDY</sequence>
<dbReference type="PANTHER" id="PTHR10890">
    <property type="entry name" value="CYSTEINYL-TRNA SYNTHETASE"/>
    <property type="match status" value="1"/>
</dbReference>
<dbReference type="InterPro" id="IPR009080">
    <property type="entry name" value="tRNAsynth_Ia_anticodon-bd"/>
</dbReference>
<keyword evidence="9" id="KW-0963">Cytoplasm</keyword>
<comment type="similarity">
    <text evidence="9">Belongs to the class-I aminoacyl-tRNA synthetase family.</text>
</comment>
<feature type="binding site" evidence="9">
    <location>
        <position position="33"/>
    </location>
    <ligand>
        <name>Zn(2+)</name>
        <dbReference type="ChEBI" id="CHEBI:29105"/>
    </ligand>
</feature>
<keyword evidence="4 9" id="KW-0547">Nucleotide-binding</keyword>
<evidence type="ECO:0000256" key="4">
    <source>
        <dbReference type="ARBA" id="ARBA00022741"/>
    </source>
</evidence>
<dbReference type="Gene3D" id="3.40.50.620">
    <property type="entry name" value="HUPs"/>
    <property type="match status" value="1"/>
</dbReference>
<comment type="caution">
    <text evidence="11">The sequence shown here is derived from an EMBL/GenBank/DDBJ whole genome shotgun (WGS) entry which is preliminary data.</text>
</comment>
<keyword evidence="8 9" id="KW-0030">Aminoacyl-tRNA synthetase</keyword>
<evidence type="ECO:0000313" key="12">
    <source>
        <dbReference type="Proteomes" id="UP000680365"/>
    </source>
</evidence>
<comment type="catalytic activity">
    <reaction evidence="9">
        <text>tRNA(Cys) + L-cysteine + ATP = L-cysteinyl-tRNA(Cys) + AMP + diphosphate</text>
        <dbReference type="Rhea" id="RHEA:17773"/>
        <dbReference type="Rhea" id="RHEA-COMP:9661"/>
        <dbReference type="Rhea" id="RHEA-COMP:9679"/>
        <dbReference type="ChEBI" id="CHEBI:30616"/>
        <dbReference type="ChEBI" id="CHEBI:33019"/>
        <dbReference type="ChEBI" id="CHEBI:35235"/>
        <dbReference type="ChEBI" id="CHEBI:78442"/>
        <dbReference type="ChEBI" id="CHEBI:78517"/>
        <dbReference type="ChEBI" id="CHEBI:456215"/>
        <dbReference type="EC" id="6.1.1.16"/>
    </reaction>
</comment>
<dbReference type="GO" id="GO:0004817">
    <property type="term" value="F:cysteine-tRNA ligase activity"/>
    <property type="evidence" value="ECO:0007669"/>
    <property type="project" value="UniProtKB-EC"/>
</dbReference>
<evidence type="ECO:0000259" key="10">
    <source>
        <dbReference type="Pfam" id="PF01406"/>
    </source>
</evidence>
<organism evidence="11 12">
    <name type="scientific">Candidatus Vampirococcus lugosii</name>
    <dbReference type="NCBI Taxonomy" id="2789015"/>
    <lineage>
        <taxon>Bacteria</taxon>
        <taxon>Candidatus Absconditibacteriota</taxon>
        <taxon>Vampirococcus</taxon>
    </lineage>
</organism>
<feature type="binding site" evidence="9">
    <location>
        <position position="255"/>
    </location>
    <ligand>
        <name>Zn(2+)</name>
        <dbReference type="ChEBI" id="CHEBI:29105"/>
    </ligand>
</feature>
<keyword evidence="6 9" id="KW-0067">ATP-binding</keyword>
<comment type="caution">
    <text evidence="9">Lacks conserved residue(s) required for the propagation of feature annotation.</text>
</comment>
<evidence type="ECO:0000256" key="7">
    <source>
        <dbReference type="ARBA" id="ARBA00022917"/>
    </source>
</evidence>
<dbReference type="InterPro" id="IPR032678">
    <property type="entry name" value="tRNA-synt_1_cat_dom"/>
</dbReference>
<name>A0ABS5QNK7_9BACT</name>
<evidence type="ECO:0000313" key="11">
    <source>
        <dbReference type="EMBL" id="MBS8122514.1"/>
    </source>
</evidence>
<feature type="short sequence motif" description="'HIGH' region" evidence="9">
    <location>
        <begin position="35"/>
        <end position="45"/>
    </location>
</feature>
<keyword evidence="7 9" id="KW-0648">Protein biosynthesis</keyword>
<feature type="binding site" evidence="9">
    <location>
        <position position="230"/>
    </location>
    <ligand>
        <name>Zn(2+)</name>
        <dbReference type="ChEBI" id="CHEBI:29105"/>
    </ligand>
</feature>
<dbReference type="Gene3D" id="1.20.120.1910">
    <property type="entry name" value="Cysteine-tRNA ligase, C-terminal anti-codon recognition domain"/>
    <property type="match status" value="1"/>
</dbReference>